<organism evidence="9 10">
    <name type="scientific">Actinomadura yumaensis</name>
    <dbReference type="NCBI Taxonomy" id="111807"/>
    <lineage>
        <taxon>Bacteria</taxon>
        <taxon>Bacillati</taxon>
        <taxon>Actinomycetota</taxon>
        <taxon>Actinomycetes</taxon>
        <taxon>Streptosporangiales</taxon>
        <taxon>Thermomonosporaceae</taxon>
        <taxon>Actinomadura</taxon>
    </lineage>
</organism>
<evidence type="ECO:0000256" key="6">
    <source>
        <dbReference type="SAM" id="MobiDB-lite"/>
    </source>
</evidence>
<comment type="subcellular location">
    <subcellularLocation>
        <location evidence="1">Cell membrane</location>
        <topology evidence="1">Multi-pass membrane protein</topology>
    </subcellularLocation>
</comment>
<feature type="transmembrane region" description="Helical" evidence="7">
    <location>
        <begin position="351"/>
        <end position="372"/>
    </location>
</feature>
<feature type="domain" description="Major facilitator superfamily (MFS) profile" evidence="8">
    <location>
        <begin position="33"/>
        <end position="441"/>
    </location>
</feature>
<evidence type="ECO:0000256" key="1">
    <source>
        <dbReference type="ARBA" id="ARBA00004651"/>
    </source>
</evidence>
<dbReference type="Proteomes" id="UP001596380">
    <property type="component" value="Unassembled WGS sequence"/>
</dbReference>
<evidence type="ECO:0000256" key="4">
    <source>
        <dbReference type="ARBA" id="ARBA00022989"/>
    </source>
</evidence>
<keyword evidence="10" id="KW-1185">Reference proteome</keyword>
<feature type="transmembrane region" description="Helical" evidence="7">
    <location>
        <begin position="124"/>
        <end position="145"/>
    </location>
</feature>
<dbReference type="InterPro" id="IPR036259">
    <property type="entry name" value="MFS_trans_sf"/>
</dbReference>
<sequence>MVNRTAASGDGARSGAGDGDVGARTIRKVSYRVLPLIGLLYIFNYMDRSNISYAKLGMEHELEITTAVFGTASAIFFLAYVVFEIPSNMIMKRVGARVWLTRIAVSWGIVTMLTGFVHSVTQLYIARILLGVAEAGLYPGLLLYLTLWFRGKERGRAIAAMALAQPVAMILGSLSGGLILDHVHWLGLSSWRWVFILQGLPTILIGALVFCLLPNVPSKARFLSKEESAWLQGEIDKEYVPQKDEGPLAELKAMRNGKLIYIAVANFFAACGTYGFTFFLPAIVKQTDPSYSATNIGFIGAIPFIVGALAMLLIARNSDRTGERRDHVIIVMLIAAAGLAGTMAFRHSPVPALICLSLVAVGVFGYLAPYWAMAARLMSKEHTAVGLATINSIAALGGFFGPYIVGKNATADNVSAGLYFPIGALALCAVMLLFIKVPRDARRGAAVPEEAAAAAAAAHPEAPVK</sequence>
<accession>A0ABW2CH53</accession>
<feature type="region of interest" description="Disordered" evidence="6">
    <location>
        <begin position="1"/>
        <end position="20"/>
    </location>
</feature>
<feature type="transmembrane region" description="Helical" evidence="7">
    <location>
        <begin position="259"/>
        <end position="284"/>
    </location>
</feature>
<dbReference type="PANTHER" id="PTHR43791:SF36">
    <property type="entry name" value="TRANSPORTER, PUTATIVE (AFU_ORTHOLOGUE AFUA_6G08340)-RELATED"/>
    <property type="match status" value="1"/>
</dbReference>
<feature type="transmembrane region" description="Helical" evidence="7">
    <location>
        <begin position="29"/>
        <end position="46"/>
    </location>
</feature>
<keyword evidence="3 7" id="KW-0812">Transmembrane</keyword>
<feature type="transmembrane region" description="Helical" evidence="7">
    <location>
        <begin position="98"/>
        <end position="118"/>
    </location>
</feature>
<feature type="transmembrane region" description="Helical" evidence="7">
    <location>
        <begin position="327"/>
        <end position="345"/>
    </location>
</feature>
<dbReference type="SUPFAM" id="SSF103473">
    <property type="entry name" value="MFS general substrate transporter"/>
    <property type="match status" value="1"/>
</dbReference>
<keyword evidence="2" id="KW-0813">Transport</keyword>
<evidence type="ECO:0000256" key="7">
    <source>
        <dbReference type="SAM" id="Phobius"/>
    </source>
</evidence>
<evidence type="ECO:0000313" key="10">
    <source>
        <dbReference type="Proteomes" id="UP001596380"/>
    </source>
</evidence>
<feature type="transmembrane region" description="Helical" evidence="7">
    <location>
        <begin position="157"/>
        <end position="179"/>
    </location>
</feature>
<reference evidence="10" key="1">
    <citation type="journal article" date="2019" name="Int. J. Syst. Evol. Microbiol.">
        <title>The Global Catalogue of Microorganisms (GCM) 10K type strain sequencing project: providing services to taxonomists for standard genome sequencing and annotation.</title>
        <authorList>
            <consortium name="The Broad Institute Genomics Platform"/>
            <consortium name="The Broad Institute Genome Sequencing Center for Infectious Disease"/>
            <person name="Wu L."/>
            <person name="Ma J."/>
        </authorList>
    </citation>
    <scope>NUCLEOTIDE SEQUENCE [LARGE SCALE GENOMIC DNA]</scope>
    <source>
        <strain evidence="10">JCM 3369</strain>
    </source>
</reference>
<evidence type="ECO:0000256" key="5">
    <source>
        <dbReference type="ARBA" id="ARBA00023136"/>
    </source>
</evidence>
<name>A0ABW2CH53_9ACTN</name>
<proteinExistence type="predicted"/>
<comment type="caution">
    <text evidence="9">The sequence shown here is derived from an EMBL/GenBank/DDBJ whole genome shotgun (WGS) entry which is preliminary data.</text>
</comment>
<evidence type="ECO:0000256" key="3">
    <source>
        <dbReference type="ARBA" id="ARBA00022692"/>
    </source>
</evidence>
<dbReference type="Pfam" id="PF07690">
    <property type="entry name" value="MFS_1"/>
    <property type="match status" value="1"/>
</dbReference>
<dbReference type="PROSITE" id="PS50850">
    <property type="entry name" value="MFS"/>
    <property type="match status" value="1"/>
</dbReference>
<dbReference type="CDD" id="cd17319">
    <property type="entry name" value="MFS_ExuT_GudP_like"/>
    <property type="match status" value="1"/>
</dbReference>
<dbReference type="InterPro" id="IPR020846">
    <property type="entry name" value="MFS_dom"/>
</dbReference>
<keyword evidence="5 7" id="KW-0472">Membrane</keyword>
<dbReference type="PANTHER" id="PTHR43791">
    <property type="entry name" value="PERMEASE-RELATED"/>
    <property type="match status" value="1"/>
</dbReference>
<dbReference type="InterPro" id="IPR011701">
    <property type="entry name" value="MFS"/>
</dbReference>
<gene>
    <name evidence="9" type="ORF">ACFQKB_12285</name>
</gene>
<feature type="transmembrane region" description="Helical" evidence="7">
    <location>
        <begin position="191"/>
        <end position="213"/>
    </location>
</feature>
<dbReference type="EMBL" id="JBHSXS010000005">
    <property type="protein sequence ID" value="MFC6880540.1"/>
    <property type="molecule type" value="Genomic_DNA"/>
</dbReference>
<feature type="transmembrane region" description="Helical" evidence="7">
    <location>
        <begin position="384"/>
        <end position="404"/>
    </location>
</feature>
<evidence type="ECO:0000256" key="2">
    <source>
        <dbReference type="ARBA" id="ARBA00022448"/>
    </source>
</evidence>
<feature type="transmembrane region" description="Helical" evidence="7">
    <location>
        <begin position="296"/>
        <end position="315"/>
    </location>
</feature>
<evidence type="ECO:0000259" key="8">
    <source>
        <dbReference type="PROSITE" id="PS50850"/>
    </source>
</evidence>
<protein>
    <submittedName>
        <fullName evidence="9">MFS transporter</fullName>
    </submittedName>
</protein>
<dbReference type="Gene3D" id="1.20.1250.20">
    <property type="entry name" value="MFS general substrate transporter like domains"/>
    <property type="match status" value="2"/>
</dbReference>
<keyword evidence="4 7" id="KW-1133">Transmembrane helix</keyword>
<feature type="transmembrane region" description="Helical" evidence="7">
    <location>
        <begin position="66"/>
        <end position="86"/>
    </location>
</feature>
<evidence type="ECO:0000313" key="9">
    <source>
        <dbReference type="EMBL" id="MFC6880540.1"/>
    </source>
</evidence>
<feature type="transmembrane region" description="Helical" evidence="7">
    <location>
        <begin position="416"/>
        <end position="435"/>
    </location>
</feature>
<dbReference type="RefSeq" id="WP_160820863.1">
    <property type="nucleotide sequence ID" value="NZ_JBHSXE010000001.1"/>
</dbReference>
<feature type="compositionally biased region" description="Low complexity" evidence="6">
    <location>
        <begin position="1"/>
        <end position="11"/>
    </location>
</feature>